<feature type="coiled-coil region" evidence="8">
    <location>
        <begin position="714"/>
        <end position="741"/>
    </location>
</feature>
<dbReference type="PRINTS" id="PR00344">
    <property type="entry name" value="BCTRLSENSOR"/>
</dbReference>
<evidence type="ECO:0000256" key="6">
    <source>
        <dbReference type="ARBA" id="ARBA00023163"/>
    </source>
</evidence>
<evidence type="ECO:0000259" key="11">
    <source>
        <dbReference type="PROSITE" id="PS50109"/>
    </source>
</evidence>
<dbReference type="Pfam" id="PF12833">
    <property type="entry name" value="HTH_18"/>
    <property type="match status" value="1"/>
</dbReference>
<dbReference type="PANTHER" id="PTHR43547">
    <property type="entry name" value="TWO-COMPONENT HISTIDINE KINASE"/>
    <property type="match status" value="1"/>
</dbReference>
<dbReference type="InterPro" id="IPR018060">
    <property type="entry name" value="HTH_AraC"/>
</dbReference>
<evidence type="ECO:0000256" key="4">
    <source>
        <dbReference type="ARBA" id="ARBA00023015"/>
    </source>
</evidence>
<dbReference type="CDD" id="cd00075">
    <property type="entry name" value="HATPase"/>
    <property type="match status" value="1"/>
</dbReference>
<evidence type="ECO:0000256" key="5">
    <source>
        <dbReference type="ARBA" id="ARBA00023125"/>
    </source>
</evidence>
<organism evidence="13 14">
    <name type="scientific">Nemorincola caseinilytica</name>
    <dbReference type="NCBI Taxonomy" id="2054315"/>
    <lineage>
        <taxon>Bacteria</taxon>
        <taxon>Pseudomonadati</taxon>
        <taxon>Bacteroidota</taxon>
        <taxon>Chitinophagia</taxon>
        <taxon>Chitinophagales</taxon>
        <taxon>Chitinophagaceae</taxon>
        <taxon>Nemorincola</taxon>
    </lineage>
</organism>
<dbReference type="InterPro" id="IPR011990">
    <property type="entry name" value="TPR-like_helical_dom_sf"/>
</dbReference>
<evidence type="ECO:0000256" key="1">
    <source>
        <dbReference type="ARBA" id="ARBA00000085"/>
    </source>
</evidence>
<dbReference type="SUPFAM" id="SSF52172">
    <property type="entry name" value="CheY-like"/>
    <property type="match status" value="1"/>
</dbReference>
<dbReference type="InterPro" id="IPR036097">
    <property type="entry name" value="HisK_dim/P_sf"/>
</dbReference>
<dbReference type="CDD" id="cd00082">
    <property type="entry name" value="HisKA"/>
    <property type="match status" value="1"/>
</dbReference>
<dbReference type="Gene3D" id="3.40.50.2300">
    <property type="match status" value="1"/>
</dbReference>
<comment type="caution">
    <text evidence="13">The sequence shown here is derived from an EMBL/GenBank/DDBJ whole genome shotgun (WGS) entry which is preliminary data.</text>
</comment>
<dbReference type="Gene3D" id="1.10.287.130">
    <property type="match status" value="1"/>
</dbReference>
<name>A0ABP8NHP7_9BACT</name>
<evidence type="ECO:0000259" key="12">
    <source>
        <dbReference type="PROSITE" id="PS50110"/>
    </source>
</evidence>
<dbReference type="SMART" id="SM00028">
    <property type="entry name" value="TPR"/>
    <property type="match status" value="6"/>
</dbReference>
<evidence type="ECO:0000256" key="2">
    <source>
        <dbReference type="ARBA" id="ARBA00012438"/>
    </source>
</evidence>
<keyword evidence="14" id="KW-1185">Reference proteome</keyword>
<dbReference type="PROSITE" id="PS01124">
    <property type="entry name" value="HTH_ARAC_FAMILY_2"/>
    <property type="match status" value="1"/>
</dbReference>
<dbReference type="PROSITE" id="PS50109">
    <property type="entry name" value="HIS_KIN"/>
    <property type="match status" value="1"/>
</dbReference>
<dbReference type="InterPro" id="IPR018062">
    <property type="entry name" value="HTH_AraC-typ_CS"/>
</dbReference>
<evidence type="ECO:0000256" key="7">
    <source>
        <dbReference type="PROSITE-ProRule" id="PRU00169"/>
    </source>
</evidence>
<keyword evidence="6" id="KW-0804">Transcription</keyword>
<comment type="catalytic activity">
    <reaction evidence="1">
        <text>ATP + protein L-histidine = ADP + protein N-phospho-L-histidine.</text>
        <dbReference type="EC" id="2.7.13.3"/>
    </reaction>
</comment>
<dbReference type="Pfam" id="PF00072">
    <property type="entry name" value="Response_reg"/>
    <property type="match status" value="1"/>
</dbReference>
<dbReference type="EC" id="2.7.13.3" evidence="2"/>
<dbReference type="InterPro" id="IPR005467">
    <property type="entry name" value="His_kinase_dom"/>
</dbReference>
<dbReference type="InterPro" id="IPR011006">
    <property type="entry name" value="CheY-like_superfamily"/>
</dbReference>
<dbReference type="PANTHER" id="PTHR43547:SF2">
    <property type="entry name" value="HYBRID SIGNAL TRANSDUCTION HISTIDINE KINASE C"/>
    <property type="match status" value="1"/>
</dbReference>
<dbReference type="Gene3D" id="1.25.40.10">
    <property type="entry name" value="Tetratricopeptide repeat domain"/>
    <property type="match status" value="1"/>
</dbReference>
<keyword evidence="5" id="KW-0238">DNA-binding</keyword>
<dbReference type="InterPro" id="IPR036890">
    <property type="entry name" value="HATPase_C_sf"/>
</dbReference>
<dbReference type="Gene3D" id="1.10.10.60">
    <property type="entry name" value="Homeodomain-like"/>
    <property type="match status" value="1"/>
</dbReference>
<dbReference type="SUPFAM" id="SSF46689">
    <property type="entry name" value="Homeodomain-like"/>
    <property type="match status" value="1"/>
</dbReference>
<feature type="domain" description="HTH araC/xylS-type" evidence="10">
    <location>
        <begin position="754"/>
        <end position="853"/>
    </location>
</feature>
<keyword evidence="9" id="KW-1133">Transmembrane helix</keyword>
<evidence type="ECO:0000259" key="10">
    <source>
        <dbReference type="PROSITE" id="PS01124"/>
    </source>
</evidence>
<reference evidence="14" key="1">
    <citation type="journal article" date="2019" name="Int. J. Syst. Evol. Microbiol.">
        <title>The Global Catalogue of Microorganisms (GCM) 10K type strain sequencing project: providing services to taxonomists for standard genome sequencing and annotation.</title>
        <authorList>
            <consortium name="The Broad Institute Genomics Platform"/>
            <consortium name="The Broad Institute Genome Sequencing Center for Infectious Disease"/>
            <person name="Wu L."/>
            <person name="Ma J."/>
        </authorList>
    </citation>
    <scope>NUCLEOTIDE SEQUENCE [LARGE SCALE GENOMIC DNA]</scope>
    <source>
        <strain evidence="14">JCM 32105</strain>
    </source>
</reference>
<sequence>MLTCISPRSWAQDGSAPVWIEKARLAAAAKQHDSVIYYADQAMTIGQKTRDTLALLRAMRMKGKSLLALKKEKASAETFFAALRLCRSPAFEKELGILYGELGYYYYSQGQGQKAKEYYHHHIDILSRIQGMDSMGNAFINLSVTHQMLAEYDSARILLNKVGEIVARTNDSSMKAYYLLNMGAYHTVTGRLDSAKICYLQAYDLWKALGNVSQLFRVTFNLGFYAFQNKDYKEAIKYYLLSEEAAGRYGQKRELAHVYGTMAESYAALGDHKTAYKYLHLYATLNDSFAHEDINNYALQLDKQYQSEKARATIQAQQLELKQQQNTMLIIIIIAIVVVALGIGAFAYITFRNRVRKKVDEAKGRFFANVAHEIRTPLSMIKGPVEVLQNTITDKAMLHQLDIAARNTERLNDLMDQMLDISKIDAARYALQVHVGDMGALVQQLFQHHRQQAAAKRITLTCECDAHIQASFDGDAWEKILSNLVGNAIKYTPEGGTAGIEVASVQHEDAVALTINVWDSGPGIPAAEQQKIFERFYRSRNEQTAREKGTGIGLALVKELVTLMQGTITVESAPGKGAVFTVTCLLQRAGSVQAQAIPAGENTSVILLAEDDKDILDFNTTLLRNEGYTVIPASDGSIASAAIKDTLPDIVVTDLMMPVKDGMELLREIRANEVTAHIPVIILSARAAQDTRIEGMAGGAQAYLPKPFSPAELKNTVKSQLDLLQRHKARYQAQVTNEEKAVEQRIQDTDPFTQRCHTIILEHLDDAQFSVERLAELMNVNRSHFQRKIKTLTGFSPSELIKSLRLEKAKEMLLKKEGNITETAYATGFTSQSYFTRCFTDHFGYPPSEVVNKVKG</sequence>
<feature type="domain" description="Response regulatory" evidence="12">
    <location>
        <begin position="605"/>
        <end position="721"/>
    </location>
</feature>
<accession>A0ABP8NHP7</accession>
<dbReference type="InterPro" id="IPR004358">
    <property type="entry name" value="Sig_transdc_His_kin-like_C"/>
</dbReference>
<dbReference type="SMART" id="SM00342">
    <property type="entry name" value="HTH_ARAC"/>
    <property type="match status" value="1"/>
</dbReference>
<evidence type="ECO:0000256" key="3">
    <source>
        <dbReference type="ARBA" id="ARBA00022553"/>
    </source>
</evidence>
<feature type="domain" description="Histidine kinase" evidence="11">
    <location>
        <begin position="369"/>
        <end position="588"/>
    </location>
</feature>
<dbReference type="CDD" id="cd17574">
    <property type="entry name" value="REC_OmpR"/>
    <property type="match status" value="1"/>
</dbReference>
<dbReference type="InterPro" id="IPR003661">
    <property type="entry name" value="HisK_dim/P_dom"/>
</dbReference>
<dbReference type="PROSITE" id="PS00041">
    <property type="entry name" value="HTH_ARAC_FAMILY_1"/>
    <property type="match status" value="1"/>
</dbReference>
<dbReference type="Pfam" id="PF02518">
    <property type="entry name" value="HATPase_c"/>
    <property type="match status" value="1"/>
</dbReference>
<dbReference type="InterPro" id="IPR001789">
    <property type="entry name" value="Sig_transdc_resp-reg_receiver"/>
</dbReference>
<dbReference type="SUPFAM" id="SSF55874">
    <property type="entry name" value="ATPase domain of HSP90 chaperone/DNA topoisomerase II/histidine kinase"/>
    <property type="match status" value="1"/>
</dbReference>
<keyword evidence="9" id="KW-0812">Transmembrane</keyword>
<evidence type="ECO:0000256" key="9">
    <source>
        <dbReference type="SAM" id="Phobius"/>
    </source>
</evidence>
<dbReference type="InterPro" id="IPR009057">
    <property type="entry name" value="Homeodomain-like_sf"/>
</dbReference>
<keyword evidence="4" id="KW-0805">Transcription regulation</keyword>
<keyword evidence="8" id="KW-0175">Coiled coil</keyword>
<dbReference type="SMART" id="SM00448">
    <property type="entry name" value="REC"/>
    <property type="match status" value="1"/>
</dbReference>
<dbReference type="InterPro" id="IPR003594">
    <property type="entry name" value="HATPase_dom"/>
</dbReference>
<gene>
    <name evidence="13" type="ORF">GCM10023093_19270</name>
</gene>
<dbReference type="Proteomes" id="UP001500067">
    <property type="component" value="Unassembled WGS sequence"/>
</dbReference>
<dbReference type="SMART" id="SM00388">
    <property type="entry name" value="HisKA"/>
    <property type="match status" value="1"/>
</dbReference>
<dbReference type="Gene3D" id="3.30.565.10">
    <property type="entry name" value="Histidine kinase-like ATPase, C-terminal domain"/>
    <property type="match status" value="1"/>
</dbReference>
<evidence type="ECO:0000313" key="14">
    <source>
        <dbReference type="Proteomes" id="UP001500067"/>
    </source>
</evidence>
<dbReference type="EMBL" id="BAABFA010000011">
    <property type="protein sequence ID" value="GAA4466000.1"/>
    <property type="molecule type" value="Genomic_DNA"/>
</dbReference>
<evidence type="ECO:0000313" key="13">
    <source>
        <dbReference type="EMBL" id="GAA4466000.1"/>
    </source>
</evidence>
<dbReference type="SUPFAM" id="SSF48452">
    <property type="entry name" value="TPR-like"/>
    <property type="match status" value="1"/>
</dbReference>
<protein>
    <recommendedName>
        <fullName evidence="2">histidine kinase</fullName>
        <ecNumber evidence="2">2.7.13.3</ecNumber>
    </recommendedName>
</protein>
<evidence type="ECO:0000256" key="8">
    <source>
        <dbReference type="SAM" id="Coils"/>
    </source>
</evidence>
<dbReference type="SUPFAM" id="SSF47384">
    <property type="entry name" value="Homodimeric domain of signal transducing histidine kinase"/>
    <property type="match status" value="1"/>
</dbReference>
<proteinExistence type="predicted"/>
<dbReference type="SMART" id="SM00387">
    <property type="entry name" value="HATPase_c"/>
    <property type="match status" value="1"/>
</dbReference>
<feature type="transmembrane region" description="Helical" evidence="9">
    <location>
        <begin position="328"/>
        <end position="349"/>
    </location>
</feature>
<dbReference type="InterPro" id="IPR019734">
    <property type="entry name" value="TPR_rpt"/>
</dbReference>
<dbReference type="PROSITE" id="PS50110">
    <property type="entry name" value="RESPONSE_REGULATORY"/>
    <property type="match status" value="1"/>
</dbReference>
<feature type="modified residue" description="4-aspartylphosphate" evidence="7">
    <location>
        <position position="654"/>
    </location>
</feature>
<keyword evidence="3 7" id="KW-0597">Phosphoprotein</keyword>
<dbReference type="Pfam" id="PF00512">
    <property type="entry name" value="HisKA"/>
    <property type="match status" value="1"/>
</dbReference>
<keyword evidence="9" id="KW-0472">Membrane</keyword>